<dbReference type="Proteomes" id="UP000297245">
    <property type="component" value="Unassembled WGS sequence"/>
</dbReference>
<sequence length="114" mass="12499">MFNHVVTKPPTQIDGAESCRAALVKKKCIFIHEALVDTRNSDKPIDIFQSPSSSTTSSVHREPGTFTSTHPISLKLSTSVYAGSPSPVSLPQFENAILKRKKLTLIWALRLSPP</sequence>
<evidence type="ECO:0000313" key="3">
    <source>
        <dbReference type="Proteomes" id="UP000297245"/>
    </source>
</evidence>
<reference evidence="2 3" key="1">
    <citation type="journal article" date="2019" name="Nat. Ecol. Evol.">
        <title>Megaphylogeny resolves global patterns of mushroom evolution.</title>
        <authorList>
            <person name="Varga T."/>
            <person name="Krizsan K."/>
            <person name="Foldi C."/>
            <person name="Dima B."/>
            <person name="Sanchez-Garcia M."/>
            <person name="Sanchez-Ramirez S."/>
            <person name="Szollosi G.J."/>
            <person name="Szarkandi J.G."/>
            <person name="Papp V."/>
            <person name="Albert L."/>
            <person name="Andreopoulos W."/>
            <person name="Angelini C."/>
            <person name="Antonin V."/>
            <person name="Barry K.W."/>
            <person name="Bougher N.L."/>
            <person name="Buchanan P."/>
            <person name="Buyck B."/>
            <person name="Bense V."/>
            <person name="Catcheside P."/>
            <person name="Chovatia M."/>
            <person name="Cooper J."/>
            <person name="Damon W."/>
            <person name="Desjardin D."/>
            <person name="Finy P."/>
            <person name="Geml J."/>
            <person name="Haridas S."/>
            <person name="Hughes K."/>
            <person name="Justo A."/>
            <person name="Karasinski D."/>
            <person name="Kautmanova I."/>
            <person name="Kiss B."/>
            <person name="Kocsube S."/>
            <person name="Kotiranta H."/>
            <person name="LaButti K.M."/>
            <person name="Lechner B.E."/>
            <person name="Liimatainen K."/>
            <person name="Lipzen A."/>
            <person name="Lukacs Z."/>
            <person name="Mihaltcheva S."/>
            <person name="Morgado L.N."/>
            <person name="Niskanen T."/>
            <person name="Noordeloos M.E."/>
            <person name="Ohm R.A."/>
            <person name="Ortiz-Santana B."/>
            <person name="Ovrebo C."/>
            <person name="Racz N."/>
            <person name="Riley R."/>
            <person name="Savchenko A."/>
            <person name="Shiryaev A."/>
            <person name="Soop K."/>
            <person name="Spirin V."/>
            <person name="Szebenyi C."/>
            <person name="Tomsovsky M."/>
            <person name="Tulloss R.E."/>
            <person name="Uehling J."/>
            <person name="Grigoriev I.V."/>
            <person name="Vagvolgyi C."/>
            <person name="Papp T."/>
            <person name="Martin F.M."/>
            <person name="Miettinen O."/>
            <person name="Hibbett D.S."/>
            <person name="Nagy L.G."/>
        </authorList>
    </citation>
    <scope>NUCLEOTIDE SEQUENCE [LARGE SCALE GENOMIC DNA]</scope>
    <source>
        <strain evidence="2 3">CBS 962.96</strain>
    </source>
</reference>
<feature type="region of interest" description="Disordered" evidence="1">
    <location>
        <begin position="46"/>
        <end position="70"/>
    </location>
</feature>
<evidence type="ECO:0000313" key="2">
    <source>
        <dbReference type="EMBL" id="THU83483.1"/>
    </source>
</evidence>
<protein>
    <submittedName>
        <fullName evidence="2">Uncharacterized protein</fullName>
    </submittedName>
</protein>
<keyword evidence="3" id="KW-1185">Reference proteome</keyword>
<accession>A0A4S8L566</accession>
<dbReference type="AlphaFoldDB" id="A0A4S8L566"/>
<evidence type="ECO:0000256" key="1">
    <source>
        <dbReference type="SAM" id="MobiDB-lite"/>
    </source>
</evidence>
<gene>
    <name evidence="2" type="ORF">K435DRAFT_426156</name>
</gene>
<proteinExistence type="predicted"/>
<dbReference type="EMBL" id="ML179660">
    <property type="protein sequence ID" value="THU83483.1"/>
    <property type="molecule type" value="Genomic_DNA"/>
</dbReference>
<organism evidence="2 3">
    <name type="scientific">Dendrothele bispora (strain CBS 962.96)</name>
    <dbReference type="NCBI Taxonomy" id="1314807"/>
    <lineage>
        <taxon>Eukaryota</taxon>
        <taxon>Fungi</taxon>
        <taxon>Dikarya</taxon>
        <taxon>Basidiomycota</taxon>
        <taxon>Agaricomycotina</taxon>
        <taxon>Agaricomycetes</taxon>
        <taxon>Agaricomycetidae</taxon>
        <taxon>Agaricales</taxon>
        <taxon>Agaricales incertae sedis</taxon>
        <taxon>Dendrothele</taxon>
    </lineage>
</organism>
<name>A0A4S8L566_DENBC</name>